<dbReference type="Pfam" id="PF12892">
    <property type="entry name" value="FctA"/>
    <property type="match status" value="1"/>
</dbReference>
<dbReference type="InterPro" id="IPR038174">
    <property type="entry name" value="Strep_pil_link_sf"/>
</dbReference>
<keyword evidence="1" id="KW-0812">Transmembrane</keyword>
<dbReference type="InterPro" id="IPR022464">
    <property type="entry name" value="Strep_pil_isopept_link"/>
</dbReference>
<feature type="domain" description="Streptococcal pilin isopeptide linkage" evidence="3">
    <location>
        <begin position="46"/>
        <end position="179"/>
    </location>
</feature>
<evidence type="ECO:0000313" key="6">
    <source>
        <dbReference type="Proteomes" id="UP000733372"/>
    </source>
</evidence>
<keyword evidence="1" id="KW-1133">Transmembrane helix</keyword>
<dbReference type="Pfam" id="PF24547">
    <property type="entry name" value="DUF7601"/>
    <property type="match status" value="1"/>
</dbReference>
<keyword evidence="2" id="KW-0732">Signal</keyword>
<feature type="transmembrane region" description="Helical" evidence="1">
    <location>
        <begin position="311"/>
        <end position="329"/>
    </location>
</feature>
<feature type="signal peptide" evidence="2">
    <location>
        <begin position="1"/>
        <end position="29"/>
    </location>
</feature>
<evidence type="ECO:0000259" key="4">
    <source>
        <dbReference type="Pfam" id="PF24547"/>
    </source>
</evidence>
<dbReference type="Proteomes" id="UP000733372">
    <property type="component" value="Unassembled WGS sequence"/>
</dbReference>
<dbReference type="NCBIfam" id="TIGR03786">
    <property type="entry name" value="strep_pil_rpt"/>
    <property type="match status" value="1"/>
</dbReference>
<evidence type="ECO:0008006" key="7">
    <source>
        <dbReference type="Google" id="ProtNLM"/>
    </source>
</evidence>
<gene>
    <name evidence="5" type="ORF">KHW66_11455</name>
</gene>
<evidence type="ECO:0000256" key="1">
    <source>
        <dbReference type="SAM" id="Phobius"/>
    </source>
</evidence>
<protein>
    <recommendedName>
        <fullName evidence="7">Streptococcal pilin isopeptide linker domain-containing protein</fullName>
    </recommendedName>
</protein>
<feature type="domain" description="DUF7601" evidence="4">
    <location>
        <begin position="182"/>
        <end position="298"/>
    </location>
</feature>
<accession>A0A943FXU5</accession>
<sequence length="335" mass="36166">MKQNKAEKLLAAVLSIALAMGVSVMPAFAAQVQGPSYEDMSRVYLTKNYELANTGTLSPEETFTFTIDPDTVTDASEGIDAADYMPTVGDVTYAQGEAGSASKTRQIEIQLPKYDSVGVYTYIIHEAAGNSAGVTYYGDAILLRVTVIEQDGKLRIAAVHTEDPESTGEGKRDDFDNLYSAGKLEVHKDVEGIMGNKDKYFEFTVQLTGEEGKTYQDSYAITGGSYDANPASIEIRPGETTEATFYLKDDDTIHIENLPYGVEYKVSETPVADYVTTETGTEGEVDAAVEQANFTNTKGGTVDAGVVLDSAPYLFTLTGAAGVGLLLTLRRRHQK</sequence>
<proteinExistence type="predicted"/>
<comment type="caution">
    <text evidence="5">The sequence shown here is derived from an EMBL/GenBank/DDBJ whole genome shotgun (WGS) entry which is preliminary data.</text>
</comment>
<keyword evidence="1" id="KW-0472">Membrane</keyword>
<dbReference type="RefSeq" id="WP_435143344.1">
    <property type="nucleotide sequence ID" value="NZ_CP170812.1"/>
</dbReference>
<dbReference type="EMBL" id="JAGZAM010000028">
    <property type="protein sequence ID" value="MBS5688567.1"/>
    <property type="molecule type" value="Genomic_DNA"/>
</dbReference>
<reference evidence="5" key="1">
    <citation type="submission" date="2021-02" db="EMBL/GenBank/DDBJ databases">
        <title>Infant gut strain persistence is associated with maternal origin, phylogeny, and functional potential including surface adhesion and iron acquisition.</title>
        <authorList>
            <person name="Lou Y.C."/>
        </authorList>
    </citation>
    <scope>NUCLEOTIDE SEQUENCE</scope>
    <source>
        <strain evidence="5">L3_101_367G1_dasL3_101_367G1_metabat.metabat.26</strain>
    </source>
</reference>
<dbReference type="Gene3D" id="2.60.40.1140">
    <property type="entry name" value="Collagen-binding surface protein Cna, B-type domain"/>
    <property type="match status" value="1"/>
</dbReference>
<evidence type="ECO:0000259" key="3">
    <source>
        <dbReference type="Pfam" id="PF12892"/>
    </source>
</evidence>
<organism evidence="5 6">
    <name type="scientific">Faecalibacterium prausnitzii</name>
    <dbReference type="NCBI Taxonomy" id="853"/>
    <lineage>
        <taxon>Bacteria</taxon>
        <taxon>Bacillati</taxon>
        <taxon>Bacillota</taxon>
        <taxon>Clostridia</taxon>
        <taxon>Eubacteriales</taxon>
        <taxon>Oscillospiraceae</taxon>
        <taxon>Faecalibacterium</taxon>
    </lineage>
</organism>
<evidence type="ECO:0000256" key="2">
    <source>
        <dbReference type="SAM" id="SignalP"/>
    </source>
</evidence>
<dbReference type="AlphaFoldDB" id="A0A943FXU5"/>
<evidence type="ECO:0000313" key="5">
    <source>
        <dbReference type="EMBL" id="MBS5688567.1"/>
    </source>
</evidence>
<feature type="chain" id="PRO_5037050808" description="Streptococcal pilin isopeptide linker domain-containing protein" evidence="2">
    <location>
        <begin position="30"/>
        <end position="335"/>
    </location>
</feature>
<dbReference type="Gene3D" id="2.60.40.3050">
    <property type="match status" value="1"/>
</dbReference>
<name>A0A943FXU5_9FIRM</name>
<dbReference type="InterPro" id="IPR055382">
    <property type="entry name" value="DUF7601"/>
</dbReference>